<comment type="subcellular location">
    <subcellularLocation>
        <location evidence="1">Nucleus</location>
    </subcellularLocation>
</comment>
<dbReference type="GO" id="GO:0005634">
    <property type="term" value="C:nucleus"/>
    <property type="evidence" value="ECO:0007669"/>
    <property type="project" value="UniProtKB-SubCell"/>
</dbReference>
<dbReference type="InterPro" id="IPR007219">
    <property type="entry name" value="XnlR_reg_dom"/>
</dbReference>
<dbReference type="EMBL" id="LGRB01000020">
    <property type="protein sequence ID" value="OCT44651.1"/>
    <property type="molecule type" value="Genomic_DNA"/>
</dbReference>
<evidence type="ECO:0000256" key="3">
    <source>
        <dbReference type="SAM" id="MobiDB-lite"/>
    </source>
</evidence>
<dbReference type="OrthoDB" id="4157664at2759"/>
<sequence>MGKLFRIMDMAAFEVELQHFWETPEKASPGWMAQLLLVMSLGCDSLNTMDGHFAASHGHLPNQFLDQAAVLLHQTPFMFRPDVGTIQTLCLMVLAKLMIRKSCFEEDASWCLTGMIKRLAMSINLHLDQPGIPSTYLESGVRRGLWTTILYLDLHLSVLSGLPSLAEPLRTSSAPSGGLGFGDGPHRLPDDSTPRTTSHASYGEEVYQTVFSRVLPLAHEVALAARSIDLPYETAVRLDENVRKVLREVRELSAESASPARACHDDYLVLPWEATTYLDTLFRRLLLELHRRFAYEPQAAIHHAVSHWSTLDCAAAMLVLQRSICEKSESTAGQWLIGIFRSDFFVAGLTVSVYLIQNSSQLDSPTLPGGYALKTLLDTLRSCRDLWARGKNVWPCEFQKFRFFDQVIASLDQCTVVSHAYRNSH</sequence>
<comment type="caution">
    <text evidence="5">The sequence shown here is derived from an EMBL/GenBank/DDBJ whole genome shotgun (WGS) entry which is preliminary data.</text>
</comment>
<dbReference type="GO" id="GO:0008270">
    <property type="term" value="F:zinc ion binding"/>
    <property type="evidence" value="ECO:0007669"/>
    <property type="project" value="InterPro"/>
</dbReference>
<keyword evidence="6" id="KW-1185">Reference proteome</keyword>
<proteinExistence type="predicted"/>
<organism evidence="5 6">
    <name type="scientific">Cladophialophora carrionii</name>
    <dbReference type="NCBI Taxonomy" id="86049"/>
    <lineage>
        <taxon>Eukaryota</taxon>
        <taxon>Fungi</taxon>
        <taxon>Dikarya</taxon>
        <taxon>Ascomycota</taxon>
        <taxon>Pezizomycotina</taxon>
        <taxon>Eurotiomycetes</taxon>
        <taxon>Chaetothyriomycetidae</taxon>
        <taxon>Chaetothyriales</taxon>
        <taxon>Herpotrichiellaceae</taxon>
        <taxon>Cladophialophora</taxon>
    </lineage>
</organism>
<dbReference type="PANTHER" id="PTHR31001:SF57">
    <property type="entry name" value="ZN(II)2CYS6 TRANSCRIPTION FACTOR (EUROFUNG)"/>
    <property type="match status" value="1"/>
</dbReference>
<keyword evidence="2" id="KW-0539">Nucleus</keyword>
<evidence type="ECO:0000256" key="2">
    <source>
        <dbReference type="ARBA" id="ARBA00023242"/>
    </source>
</evidence>
<evidence type="ECO:0000313" key="6">
    <source>
        <dbReference type="Proteomes" id="UP000094526"/>
    </source>
</evidence>
<dbReference type="CDD" id="cd12148">
    <property type="entry name" value="fungal_TF_MHR"/>
    <property type="match status" value="1"/>
</dbReference>
<dbReference type="STRING" id="86049.A0A1C1C859"/>
<name>A0A1C1C859_9EURO</name>
<accession>A0A1C1C859</accession>
<dbReference type="GO" id="GO:0003677">
    <property type="term" value="F:DNA binding"/>
    <property type="evidence" value="ECO:0007669"/>
    <property type="project" value="InterPro"/>
</dbReference>
<dbReference type="VEuPathDB" id="FungiDB:CLCR_05927"/>
<dbReference type="InterPro" id="IPR050613">
    <property type="entry name" value="Sec_Metabolite_Reg"/>
</dbReference>
<gene>
    <name evidence="5" type="ORF">CLCR_05927</name>
</gene>
<dbReference type="GO" id="GO:0006351">
    <property type="term" value="P:DNA-templated transcription"/>
    <property type="evidence" value="ECO:0007669"/>
    <property type="project" value="InterPro"/>
</dbReference>
<protein>
    <submittedName>
        <fullName evidence="5">Putative C6 transcription factor</fullName>
    </submittedName>
</protein>
<reference evidence="6" key="1">
    <citation type="submission" date="2015-07" db="EMBL/GenBank/DDBJ databases">
        <authorList>
            <person name="Teixeira M.M."/>
            <person name="Souza R.C."/>
            <person name="Almeida L.G."/>
            <person name="Vicente V.A."/>
            <person name="de Hoog S."/>
            <person name="Bocca A.L."/>
            <person name="de Almeida S.R."/>
            <person name="Vasconcelos A.T."/>
            <person name="Felipe M.S."/>
        </authorList>
    </citation>
    <scope>NUCLEOTIDE SEQUENCE [LARGE SCALE GENOMIC DNA]</scope>
    <source>
        <strain evidence="6">KSF</strain>
    </source>
</reference>
<evidence type="ECO:0000256" key="1">
    <source>
        <dbReference type="ARBA" id="ARBA00004123"/>
    </source>
</evidence>
<feature type="region of interest" description="Disordered" evidence="3">
    <location>
        <begin position="176"/>
        <end position="200"/>
    </location>
</feature>
<dbReference type="Pfam" id="PF04082">
    <property type="entry name" value="Fungal_trans"/>
    <property type="match status" value="1"/>
</dbReference>
<dbReference type="PANTHER" id="PTHR31001">
    <property type="entry name" value="UNCHARACTERIZED TRANSCRIPTIONAL REGULATORY PROTEIN"/>
    <property type="match status" value="1"/>
</dbReference>
<feature type="domain" description="Xylanolytic transcriptional activator regulatory" evidence="4">
    <location>
        <begin position="109"/>
        <end position="181"/>
    </location>
</feature>
<dbReference type="Proteomes" id="UP000094526">
    <property type="component" value="Unassembled WGS sequence"/>
</dbReference>
<dbReference type="AlphaFoldDB" id="A0A1C1C859"/>
<dbReference type="SMART" id="SM00906">
    <property type="entry name" value="Fungal_trans"/>
    <property type="match status" value="1"/>
</dbReference>
<evidence type="ECO:0000313" key="5">
    <source>
        <dbReference type="EMBL" id="OCT44651.1"/>
    </source>
</evidence>
<evidence type="ECO:0000259" key="4">
    <source>
        <dbReference type="SMART" id="SM00906"/>
    </source>
</evidence>
<feature type="compositionally biased region" description="Basic and acidic residues" evidence="3">
    <location>
        <begin position="184"/>
        <end position="193"/>
    </location>
</feature>